<dbReference type="Proteomes" id="UP001215231">
    <property type="component" value="Chromosome"/>
</dbReference>
<proteinExistence type="predicted"/>
<gene>
    <name evidence="2" type="ORF">H3N35_19935</name>
</gene>
<evidence type="ECO:0000256" key="1">
    <source>
        <dbReference type="SAM" id="SignalP"/>
    </source>
</evidence>
<accession>A0ABY7VA79</accession>
<keyword evidence="1" id="KW-0732">Signal</keyword>
<dbReference type="RefSeq" id="WP_274050551.1">
    <property type="nucleotide sequence ID" value="NZ_CP059693.1"/>
</dbReference>
<name>A0ABY7VA79_9GAMM</name>
<sequence>MKLVKTSLMTAAMMLAASTLGTATANAAPAYWYVYASKINGYRICAQYSPGSGWYKASSTAYSTLGACNYYGR</sequence>
<keyword evidence="3" id="KW-1185">Reference proteome</keyword>
<feature type="chain" id="PRO_5045465950" evidence="1">
    <location>
        <begin position="28"/>
        <end position="73"/>
    </location>
</feature>
<protein>
    <submittedName>
        <fullName evidence="2">Uncharacterized protein</fullName>
    </submittedName>
</protein>
<dbReference type="EMBL" id="CP059693">
    <property type="protein sequence ID" value="WDE10514.1"/>
    <property type="molecule type" value="Genomic_DNA"/>
</dbReference>
<evidence type="ECO:0000313" key="2">
    <source>
        <dbReference type="EMBL" id="WDE10514.1"/>
    </source>
</evidence>
<organism evidence="2 3">
    <name type="scientific">Thalassomonas haliotis</name>
    <dbReference type="NCBI Taxonomy" id="485448"/>
    <lineage>
        <taxon>Bacteria</taxon>
        <taxon>Pseudomonadati</taxon>
        <taxon>Pseudomonadota</taxon>
        <taxon>Gammaproteobacteria</taxon>
        <taxon>Alteromonadales</taxon>
        <taxon>Colwelliaceae</taxon>
        <taxon>Thalassomonas</taxon>
    </lineage>
</organism>
<feature type="signal peptide" evidence="1">
    <location>
        <begin position="1"/>
        <end position="27"/>
    </location>
</feature>
<evidence type="ECO:0000313" key="3">
    <source>
        <dbReference type="Proteomes" id="UP001215231"/>
    </source>
</evidence>
<reference evidence="2 3" key="1">
    <citation type="journal article" date="2022" name="Mar. Drugs">
        <title>Bioassay-Guided Fractionation Leads to the Detection of Cholic Acid Generated by the Rare Thalassomonas sp.</title>
        <authorList>
            <person name="Pheiffer F."/>
            <person name="Schneider Y.K."/>
            <person name="Hansen E.H."/>
            <person name="Andersen J.H."/>
            <person name="Isaksson J."/>
            <person name="Busche T."/>
            <person name="R C."/>
            <person name="Kalinowski J."/>
            <person name="Zyl L.V."/>
            <person name="Trindade M."/>
        </authorList>
    </citation>
    <scope>NUCLEOTIDE SEQUENCE [LARGE SCALE GENOMIC DNA]</scope>
    <source>
        <strain evidence="2 3">A5K-61T</strain>
    </source>
</reference>